<protein>
    <submittedName>
        <fullName evidence="7">Transmembrane protein 14C</fullName>
    </submittedName>
</protein>
<organism evidence="7 8">
    <name type="scientific">Mizuhopecten yessoensis</name>
    <name type="common">Japanese scallop</name>
    <name type="synonym">Patinopecten yessoensis</name>
    <dbReference type="NCBI Taxonomy" id="6573"/>
    <lineage>
        <taxon>Eukaryota</taxon>
        <taxon>Metazoa</taxon>
        <taxon>Spiralia</taxon>
        <taxon>Lophotrochozoa</taxon>
        <taxon>Mollusca</taxon>
        <taxon>Bivalvia</taxon>
        <taxon>Autobranchia</taxon>
        <taxon>Pteriomorphia</taxon>
        <taxon>Pectinida</taxon>
        <taxon>Pectinoidea</taxon>
        <taxon>Pectinidae</taxon>
        <taxon>Mizuhopecten</taxon>
    </lineage>
</organism>
<proteinExistence type="inferred from homology"/>
<comment type="caution">
    <text evidence="7">The sequence shown here is derived from an EMBL/GenBank/DDBJ whole genome shotgun (WGS) entry which is preliminary data.</text>
</comment>
<dbReference type="GO" id="GO:0070453">
    <property type="term" value="P:regulation of heme biosynthetic process"/>
    <property type="evidence" value="ECO:0007669"/>
    <property type="project" value="TreeGrafter"/>
</dbReference>
<keyword evidence="5 6" id="KW-0472">Membrane</keyword>
<dbReference type="PANTHER" id="PTHR12668:SF43">
    <property type="entry name" value="TRANSMEMBRANE PROTEIN 14 HOMOLOG"/>
    <property type="match status" value="1"/>
</dbReference>
<feature type="transmembrane region" description="Helical" evidence="6">
    <location>
        <begin position="28"/>
        <end position="46"/>
    </location>
</feature>
<evidence type="ECO:0000256" key="1">
    <source>
        <dbReference type="ARBA" id="ARBA00004370"/>
    </source>
</evidence>
<dbReference type="Proteomes" id="UP000242188">
    <property type="component" value="Unassembled WGS sequence"/>
</dbReference>
<accession>A0A210QBD4</accession>
<gene>
    <name evidence="7" type="ORF">KP79_PYT08023</name>
</gene>
<evidence type="ECO:0000256" key="4">
    <source>
        <dbReference type="ARBA" id="ARBA00022989"/>
    </source>
</evidence>
<reference evidence="7 8" key="1">
    <citation type="journal article" date="2017" name="Nat. Ecol. Evol.">
        <title>Scallop genome provides insights into evolution of bilaterian karyotype and development.</title>
        <authorList>
            <person name="Wang S."/>
            <person name="Zhang J."/>
            <person name="Jiao W."/>
            <person name="Li J."/>
            <person name="Xun X."/>
            <person name="Sun Y."/>
            <person name="Guo X."/>
            <person name="Huan P."/>
            <person name="Dong B."/>
            <person name="Zhang L."/>
            <person name="Hu X."/>
            <person name="Sun X."/>
            <person name="Wang J."/>
            <person name="Zhao C."/>
            <person name="Wang Y."/>
            <person name="Wang D."/>
            <person name="Huang X."/>
            <person name="Wang R."/>
            <person name="Lv J."/>
            <person name="Li Y."/>
            <person name="Zhang Z."/>
            <person name="Liu B."/>
            <person name="Lu W."/>
            <person name="Hui Y."/>
            <person name="Liang J."/>
            <person name="Zhou Z."/>
            <person name="Hou R."/>
            <person name="Li X."/>
            <person name="Liu Y."/>
            <person name="Li H."/>
            <person name="Ning X."/>
            <person name="Lin Y."/>
            <person name="Zhao L."/>
            <person name="Xing Q."/>
            <person name="Dou J."/>
            <person name="Li Y."/>
            <person name="Mao J."/>
            <person name="Guo H."/>
            <person name="Dou H."/>
            <person name="Li T."/>
            <person name="Mu C."/>
            <person name="Jiang W."/>
            <person name="Fu Q."/>
            <person name="Fu X."/>
            <person name="Miao Y."/>
            <person name="Liu J."/>
            <person name="Yu Q."/>
            <person name="Li R."/>
            <person name="Liao H."/>
            <person name="Li X."/>
            <person name="Kong Y."/>
            <person name="Jiang Z."/>
            <person name="Chourrout D."/>
            <person name="Li R."/>
            <person name="Bao Z."/>
        </authorList>
    </citation>
    <scope>NUCLEOTIDE SEQUENCE [LARGE SCALE GENOMIC DNA]</scope>
    <source>
        <strain evidence="7 8">PY_sf001</strain>
    </source>
</reference>
<evidence type="ECO:0000256" key="6">
    <source>
        <dbReference type="SAM" id="Phobius"/>
    </source>
</evidence>
<dbReference type="EMBL" id="NEDP02004290">
    <property type="protein sequence ID" value="OWF46044.1"/>
    <property type="molecule type" value="Genomic_DNA"/>
</dbReference>
<dbReference type="Gene3D" id="1.10.10.1740">
    <property type="entry name" value="Transmembrane protein 14-like"/>
    <property type="match status" value="1"/>
</dbReference>
<feature type="transmembrane region" description="Helical" evidence="6">
    <location>
        <begin position="80"/>
        <end position="98"/>
    </location>
</feature>
<keyword evidence="8" id="KW-1185">Reference proteome</keyword>
<evidence type="ECO:0000256" key="2">
    <source>
        <dbReference type="ARBA" id="ARBA00007590"/>
    </source>
</evidence>
<evidence type="ECO:0000313" key="7">
    <source>
        <dbReference type="EMBL" id="OWF46044.1"/>
    </source>
</evidence>
<evidence type="ECO:0000256" key="3">
    <source>
        <dbReference type="ARBA" id="ARBA00022692"/>
    </source>
</evidence>
<keyword evidence="3 6" id="KW-0812">Transmembrane</keyword>
<dbReference type="PANTHER" id="PTHR12668">
    <property type="entry name" value="TRANSMEMBRANE PROTEIN 14, 15"/>
    <property type="match status" value="1"/>
</dbReference>
<dbReference type="InterPro" id="IPR044890">
    <property type="entry name" value="TMEM14_sf"/>
</dbReference>
<dbReference type="Pfam" id="PF03647">
    <property type="entry name" value="Tmemb_14"/>
    <property type="match status" value="1"/>
</dbReference>
<feature type="transmembrane region" description="Helical" evidence="6">
    <location>
        <begin position="55"/>
        <end position="74"/>
    </location>
</feature>
<comment type="subcellular location">
    <subcellularLocation>
        <location evidence="1">Membrane</location>
    </subcellularLocation>
</comment>
<dbReference type="STRING" id="6573.A0A210QBD4"/>
<sequence>MPIDYVSIAYAVTVAAGGVLGYTRAGSIPSLAAGIICGGLMGVGAYQTTQNPKNVMLSLVVSGLLLTVMGSRFYKTHKVMPAGIVAGLSVLMVVRFGYRLTQK</sequence>
<dbReference type="GO" id="GO:0031966">
    <property type="term" value="C:mitochondrial membrane"/>
    <property type="evidence" value="ECO:0007669"/>
    <property type="project" value="TreeGrafter"/>
</dbReference>
<name>A0A210QBD4_MIZYE</name>
<keyword evidence="4 6" id="KW-1133">Transmembrane helix</keyword>
<evidence type="ECO:0000256" key="5">
    <source>
        <dbReference type="ARBA" id="ARBA00023136"/>
    </source>
</evidence>
<dbReference type="AlphaFoldDB" id="A0A210QBD4"/>
<evidence type="ECO:0000313" key="8">
    <source>
        <dbReference type="Proteomes" id="UP000242188"/>
    </source>
</evidence>
<comment type="similarity">
    <text evidence="2">Belongs to the TMEM14 family.</text>
</comment>
<dbReference type="InterPro" id="IPR005349">
    <property type="entry name" value="TMEM14"/>
</dbReference>
<dbReference type="OrthoDB" id="5620at2759"/>